<dbReference type="EMBL" id="FNAT01000001">
    <property type="protein sequence ID" value="SDE17909.1"/>
    <property type="molecule type" value="Genomic_DNA"/>
</dbReference>
<feature type="chain" id="PRO_5011534615" evidence="1">
    <location>
        <begin position="20"/>
        <end position="109"/>
    </location>
</feature>
<dbReference type="OrthoDB" id="7877348at2"/>
<dbReference type="RefSeq" id="WP_090109956.1">
    <property type="nucleotide sequence ID" value="NZ_FNAT01000001.1"/>
</dbReference>
<protein>
    <submittedName>
        <fullName evidence="2">Uncharacterized protein</fullName>
    </submittedName>
</protein>
<dbReference type="Proteomes" id="UP000198922">
    <property type="component" value="Unassembled WGS sequence"/>
</dbReference>
<name>A0A1G7AST3_9RHOB</name>
<reference evidence="3" key="1">
    <citation type="submission" date="2016-10" db="EMBL/GenBank/DDBJ databases">
        <authorList>
            <person name="Varghese N."/>
            <person name="Submissions S."/>
        </authorList>
    </citation>
    <scope>NUCLEOTIDE SEQUENCE [LARGE SCALE GENOMIC DNA]</scope>
    <source>
        <strain evidence="3">DSM 21424</strain>
    </source>
</reference>
<accession>A0A1G7AST3</accession>
<keyword evidence="1" id="KW-0732">Signal</keyword>
<keyword evidence="3" id="KW-1185">Reference proteome</keyword>
<evidence type="ECO:0000313" key="3">
    <source>
        <dbReference type="Proteomes" id="UP000198922"/>
    </source>
</evidence>
<evidence type="ECO:0000256" key="1">
    <source>
        <dbReference type="SAM" id="SignalP"/>
    </source>
</evidence>
<sequence>MKTSIAFALALALGGTAAAADTNGFALQRHADKSTYLTIDLVRADGDGIVEIVDATAHGLGPVIGSVAVREGANNDLRVQLERQPVRFMTAVLRDASGEIVATQRIDTN</sequence>
<evidence type="ECO:0000313" key="2">
    <source>
        <dbReference type="EMBL" id="SDE17909.1"/>
    </source>
</evidence>
<proteinExistence type="predicted"/>
<feature type="signal peptide" evidence="1">
    <location>
        <begin position="1"/>
        <end position="19"/>
    </location>
</feature>
<organism evidence="2 3">
    <name type="scientific">Limimaricola pyoseonensis</name>
    <dbReference type="NCBI Taxonomy" id="521013"/>
    <lineage>
        <taxon>Bacteria</taxon>
        <taxon>Pseudomonadati</taxon>
        <taxon>Pseudomonadota</taxon>
        <taxon>Alphaproteobacteria</taxon>
        <taxon>Rhodobacterales</taxon>
        <taxon>Paracoccaceae</taxon>
        <taxon>Limimaricola</taxon>
    </lineage>
</organism>
<gene>
    <name evidence="2" type="ORF">SAMN04488567_1097</name>
</gene>
<dbReference type="AlphaFoldDB" id="A0A1G7AST3"/>